<gene>
    <name evidence="1" type="ORF">RPERSI_LOCUS16161</name>
</gene>
<evidence type="ECO:0000313" key="1">
    <source>
        <dbReference type="EMBL" id="CAG8768927.1"/>
    </source>
</evidence>
<dbReference type="Proteomes" id="UP000789920">
    <property type="component" value="Unassembled WGS sequence"/>
</dbReference>
<accession>A0ACA9QYI7</accession>
<proteinExistence type="predicted"/>
<keyword evidence="2" id="KW-1185">Reference proteome</keyword>
<comment type="caution">
    <text evidence="1">The sequence shown here is derived from an EMBL/GenBank/DDBJ whole genome shotgun (WGS) entry which is preliminary data.</text>
</comment>
<organism evidence="1 2">
    <name type="scientific">Racocetra persica</name>
    <dbReference type="NCBI Taxonomy" id="160502"/>
    <lineage>
        <taxon>Eukaryota</taxon>
        <taxon>Fungi</taxon>
        <taxon>Fungi incertae sedis</taxon>
        <taxon>Mucoromycota</taxon>
        <taxon>Glomeromycotina</taxon>
        <taxon>Glomeromycetes</taxon>
        <taxon>Diversisporales</taxon>
        <taxon>Gigasporaceae</taxon>
        <taxon>Racocetra</taxon>
    </lineage>
</organism>
<feature type="non-terminal residue" evidence="1">
    <location>
        <position position="89"/>
    </location>
</feature>
<name>A0ACA9QYI7_9GLOM</name>
<protein>
    <submittedName>
        <fullName evidence="1">4670_t:CDS:1</fullName>
    </submittedName>
</protein>
<sequence>MSEIFIDFDRFGDPEKIAEGGFGMICRYKYGDIKCVLKCSKKSNNCEVFDNEATTAFVIHSASGKSFIEQQSLQQRSLLRSTAGKIFNT</sequence>
<evidence type="ECO:0000313" key="2">
    <source>
        <dbReference type="Proteomes" id="UP000789920"/>
    </source>
</evidence>
<reference evidence="1" key="1">
    <citation type="submission" date="2021-06" db="EMBL/GenBank/DDBJ databases">
        <authorList>
            <person name="Kallberg Y."/>
            <person name="Tangrot J."/>
            <person name="Rosling A."/>
        </authorList>
    </citation>
    <scope>NUCLEOTIDE SEQUENCE</scope>
    <source>
        <strain evidence="1">MA461A</strain>
    </source>
</reference>
<dbReference type="EMBL" id="CAJVQC010039621">
    <property type="protein sequence ID" value="CAG8768927.1"/>
    <property type="molecule type" value="Genomic_DNA"/>
</dbReference>